<accession>A0A9P5ZD04</accession>
<reference evidence="1" key="1">
    <citation type="submission" date="2020-11" db="EMBL/GenBank/DDBJ databases">
        <authorList>
            <consortium name="DOE Joint Genome Institute"/>
            <person name="Ahrendt S."/>
            <person name="Riley R."/>
            <person name="Andreopoulos W."/>
            <person name="Labutti K."/>
            <person name="Pangilinan J."/>
            <person name="Ruiz-Duenas F.J."/>
            <person name="Barrasa J.M."/>
            <person name="Sanchez-Garcia M."/>
            <person name="Camarero S."/>
            <person name="Miyauchi S."/>
            <person name="Serrano A."/>
            <person name="Linde D."/>
            <person name="Babiker R."/>
            <person name="Drula E."/>
            <person name="Ayuso-Fernandez I."/>
            <person name="Pacheco R."/>
            <person name="Padilla G."/>
            <person name="Ferreira P."/>
            <person name="Barriuso J."/>
            <person name="Kellner H."/>
            <person name="Castanera R."/>
            <person name="Alfaro M."/>
            <person name="Ramirez L."/>
            <person name="Pisabarro A.G."/>
            <person name="Kuo A."/>
            <person name="Tritt A."/>
            <person name="Lipzen A."/>
            <person name="He G."/>
            <person name="Yan M."/>
            <person name="Ng V."/>
            <person name="Cullen D."/>
            <person name="Martin F."/>
            <person name="Rosso M.-N."/>
            <person name="Henrissat B."/>
            <person name="Hibbett D."/>
            <person name="Martinez A.T."/>
            <person name="Grigoriev I.V."/>
        </authorList>
    </citation>
    <scope>NUCLEOTIDE SEQUENCE</scope>
    <source>
        <strain evidence="1">CIRM-BRFM 674</strain>
    </source>
</reference>
<dbReference type="Proteomes" id="UP000807469">
    <property type="component" value="Unassembled WGS sequence"/>
</dbReference>
<organism evidence="1 2">
    <name type="scientific">Pholiota conissans</name>
    <dbReference type="NCBI Taxonomy" id="109636"/>
    <lineage>
        <taxon>Eukaryota</taxon>
        <taxon>Fungi</taxon>
        <taxon>Dikarya</taxon>
        <taxon>Basidiomycota</taxon>
        <taxon>Agaricomycotina</taxon>
        <taxon>Agaricomycetes</taxon>
        <taxon>Agaricomycetidae</taxon>
        <taxon>Agaricales</taxon>
        <taxon>Agaricineae</taxon>
        <taxon>Strophariaceae</taxon>
        <taxon>Pholiota</taxon>
    </lineage>
</organism>
<sequence length="142" mass="16088">MTDDSDLMDKRRAGMKRFLDKLPVVPLYDGTPKAPRIYVFAFPFGIDERIRFADKYNLAPGCPKLHRARLAWVGVKENAPAVGPAIYHSVIMYQGGETLGITVATNRNAKELAMAQDIDHILKVQSWLVALHSPRWYHLIEI</sequence>
<dbReference type="AlphaFoldDB" id="A0A9P5ZD04"/>
<evidence type="ECO:0000313" key="1">
    <source>
        <dbReference type="EMBL" id="KAF9485186.1"/>
    </source>
</evidence>
<name>A0A9P5ZD04_9AGAR</name>
<dbReference type="EMBL" id="MU155137">
    <property type="protein sequence ID" value="KAF9485186.1"/>
    <property type="molecule type" value="Genomic_DNA"/>
</dbReference>
<evidence type="ECO:0000313" key="2">
    <source>
        <dbReference type="Proteomes" id="UP000807469"/>
    </source>
</evidence>
<protein>
    <submittedName>
        <fullName evidence="1">Uncharacterized protein</fullName>
    </submittedName>
</protein>
<comment type="caution">
    <text evidence="1">The sequence shown here is derived from an EMBL/GenBank/DDBJ whole genome shotgun (WGS) entry which is preliminary data.</text>
</comment>
<proteinExistence type="predicted"/>
<gene>
    <name evidence="1" type="ORF">BDN70DRAFT_871573</name>
</gene>
<keyword evidence="2" id="KW-1185">Reference proteome</keyword>